<keyword evidence="2" id="KW-0479">Metal-binding</keyword>
<dbReference type="InterPro" id="IPR017972">
    <property type="entry name" value="Cyt_P450_CS"/>
</dbReference>
<dbReference type="Proteomes" id="UP001551189">
    <property type="component" value="Unassembled WGS sequence"/>
</dbReference>
<keyword evidence="2" id="KW-0503">Monooxygenase</keyword>
<comment type="similarity">
    <text evidence="1 2">Belongs to the cytochrome P450 family.</text>
</comment>
<evidence type="ECO:0000313" key="3">
    <source>
        <dbReference type="EMBL" id="MEU6803558.1"/>
    </source>
</evidence>
<name>A0ABV3B285_9ACTN</name>
<evidence type="ECO:0000256" key="2">
    <source>
        <dbReference type="RuleBase" id="RU000461"/>
    </source>
</evidence>
<dbReference type="InterPro" id="IPR001128">
    <property type="entry name" value="Cyt_P450"/>
</dbReference>
<keyword evidence="2" id="KW-0560">Oxidoreductase</keyword>
<dbReference type="InterPro" id="IPR002397">
    <property type="entry name" value="Cyt_P450_B"/>
</dbReference>
<gene>
    <name evidence="3" type="ORF">ABZ931_21460</name>
</gene>
<dbReference type="RefSeq" id="WP_359697592.1">
    <property type="nucleotide sequence ID" value="NZ_JBEYXT010000099.1"/>
</dbReference>
<keyword evidence="4" id="KW-1185">Reference proteome</keyword>
<dbReference type="InterPro" id="IPR036396">
    <property type="entry name" value="Cyt_P450_sf"/>
</dbReference>
<proteinExistence type="inferred from homology"/>
<dbReference type="Gene3D" id="1.10.630.10">
    <property type="entry name" value="Cytochrome P450"/>
    <property type="match status" value="1"/>
</dbReference>
<accession>A0ABV3B285</accession>
<reference evidence="3 4" key="1">
    <citation type="submission" date="2024-06" db="EMBL/GenBank/DDBJ databases">
        <title>The Natural Products Discovery Center: Release of the First 8490 Sequenced Strains for Exploring Actinobacteria Biosynthetic Diversity.</title>
        <authorList>
            <person name="Kalkreuter E."/>
            <person name="Kautsar S.A."/>
            <person name="Yang D."/>
            <person name="Bader C.D."/>
            <person name="Teijaro C.N."/>
            <person name="Fluegel L."/>
            <person name="Davis C.M."/>
            <person name="Simpson J.R."/>
            <person name="Lauterbach L."/>
            <person name="Steele A.D."/>
            <person name="Gui C."/>
            <person name="Meng S."/>
            <person name="Li G."/>
            <person name="Viehrig K."/>
            <person name="Ye F."/>
            <person name="Su P."/>
            <person name="Kiefer A.F."/>
            <person name="Nichols A."/>
            <person name="Cepeda A.J."/>
            <person name="Yan W."/>
            <person name="Fan B."/>
            <person name="Jiang Y."/>
            <person name="Adhikari A."/>
            <person name="Zheng C.-J."/>
            <person name="Schuster L."/>
            <person name="Cowan T.M."/>
            <person name="Smanski M.J."/>
            <person name="Chevrette M.G."/>
            <person name="De Carvalho L.P.S."/>
            <person name="Shen B."/>
        </authorList>
    </citation>
    <scope>NUCLEOTIDE SEQUENCE [LARGE SCALE GENOMIC DNA]</scope>
    <source>
        <strain evidence="3 4">NPDC046851</strain>
    </source>
</reference>
<dbReference type="PANTHER" id="PTHR46696">
    <property type="entry name" value="P450, PUTATIVE (EUROFUNG)-RELATED"/>
    <property type="match status" value="1"/>
</dbReference>
<protein>
    <submittedName>
        <fullName evidence="3">Cytochrome P450</fullName>
    </submittedName>
</protein>
<dbReference type="PROSITE" id="PS00086">
    <property type="entry name" value="CYTOCHROME_P450"/>
    <property type="match status" value="1"/>
</dbReference>
<keyword evidence="2" id="KW-0408">Iron</keyword>
<dbReference type="EMBL" id="JBEYXT010000099">
    <property type="protein sequence ID" value="MEU6803558.1"/>
    <property type="molecule type" value="Genomic_DNA"/>
</dbReference>
<dbReference type="SUPFAM" id="SSF48264">
    <property type="entry name" value="Cytochrome P450"/>
    <property type="match status" value="1"/>
</dbReference>
<sequence length="405" mass="44554">MTTSEETLGAPPVRHWPVLRLSGVDFDPVLAELMREGPINRIQLPNGEGWAWLLTRHDDVRLVTDDPRFSRAEVAGRQVTRWEPHFAPRPGAMTLADTPDHARLRRALAPAFDTPGIARLRAAARRKLEATVDTMLRDGPPADLVARVLEPFAVTVICDLMGVPEADREEMRVRTRRILSLTDGAEAGERAERDMTAYFAKAVAEHTRDSGGEDVVSLLGAAVGRGDITRDEASALAVSLQIGGEALTHNTGRMCFVLLSRPDLLVRLREEPGLRPRAVEELLRYVPHRNAVGLSRIALEDVVLHGVRIRAGEPVYVSYLAANRDPEVFPDPERIDFDRDPNPHLAFGHGAHACVGAGLARLEAELVVDALLDRVPGLRPAVPPAEVRWRRGALIRGPEALPVTW</sequence>
<dbReference type="CDD" id="cd11031">
    <property type="entry name" value="Cyp158A-like"/>
    <property type="match status" value="1"/>
</dbReference>
<keyword evidence="2" id="KW-0349">Heme</keyword>
<evidence type="ECO:0000313" key="4">
    <source>
        <dbReference type="Proteomes" id="UP001551189"/>
    </source>
</evidence>
<dbReference type="Pfam" id="PF00067">
    <property type="entry name" value="p450"/>
    <property type="match status" value="1"/>
</dbReference>
<organism evidence="3 4">
    <name type="scientific">Streptomyces neyagawaensis</name>
    <dbReference type="NCBI Taxonomy" id="42238"/>
    <lineage>
        <taxon>Bacteria</taxon>
        <taxon>Bacillati</taxon>
        <taxon>Actinomycetota</taxon>
        <taxon>Actinomycetes</taxon>
        <taxon>Kitasatosporales</taxon>
        <taxon>Streptomycetaceae</taxon>
        <taxon>Streptomyces</taxon>
    </lineage>
</organism>
<dbReference type="PRINTS" id="PR00359">
    <property type="entry name" value="BP450"/>
</dbReference>
<evidence type="ECO:0000256" key="1">
    <source>
        <dbReference type="ARBA" id="ARBA00010617"/>
    </source>
</evidence>
<comment type="caution">
    <text evidence="3">The sequence shown here is derived from an EMBL/GenBank/DDBJ whole genome shotgun (WGS) entry which is preliminary data.</text>
</comment>
<dbReference type="PANTHER" id="PTHR46696:SF1">
    <property type="entry name" value="CYTOCHROME P450 YJIB-RELATED"/>
    <property type="match status" value="1"/>
</dbReference>